<evidence type="ECO:0000313" key="8">
    <source>
        <dbReference type="EMBL" id="ASR91234.1"/>
    </source>
</evidence>
<keyword evidence="3" id="KW-1003">Cell membrane</keyword>
<evidence type="ECO:0000256" key="1">
    <source>
        <dbReference type="ARBA" id="ARBA00004308"/>
    </source>
</evidence>
<dbReference type="EMBL" id="CP021641">
    <property type="protein sequence ID" value="ASR91234.1"/>
    <property type="molecule type" value="Genomic_DNA"/>
</dbReference>
<dbReference type="PANTHER" id="PTHR30024">
    <property type="entry name" value="ALIPHATIC SULFONATES-BINDING PROTEIN-RELATED"/>
    <property type="match status" value="1"/>
</dbReference>
<evidence type="ECO:0000256" key="6">
    <source>
        <dbReference type="ARBA" id="ARBA00024031"/>
    </source>
</evidence>
<comment type="similarity">
    <text evidence="6">Belongs to the CmpA/NrtA family.</text>
</comment>
<gene>
    <name evidence="8" type="ORF">AFA_18210</name>
</gene>
<keyword evidence="4" id="KW-0997">Cell inner membrane</keyword>
<dbReference type="AlphaFoldDB" id="A0AB33D756"/>
<dbReference type="InterPro" id="IPR006311">
    <property type="entry name" value="TAT_signal"/>
</dbReference>
<dbReference type="InterPro" id="IPR044527">
    <property type="entry name" value="NrtA/CpmA_ABC-bd_dom"/>
</dbReference>
<dbReference type="Gene3D" id="3.40.190.10">
    <property type="entry name" value="Periplasmic binding protein-like II"/>
    <property type="match status" value="2"/>
</dbReference>
<keyword evidence="7" id="KW-0732">Signal</keyword>
<keyword evidence="5" id="KW-0472">Membrane</keyword>
<dbReference type="Pfam" id="PF13379">
    <property type="entry name" value="NMT1_2"/>
    <property type="match status" value="1"/>
</dbReference>
<evidence type="ECO:0000256" key="2">
    <source>
        <dbReference type="ARBA" id="ARBA00022448"/>
    </source>
</evidence>
<dbReference type="SUPFAM" id="SSF53850">
    <property type="entry name" value="Periplasmic binding protein-like II"/>
    <property type="match status" value="1"/>
</dbReference>
<name>A0AB33D756_ALCFA</name>
<sequence>MIESPTSRTRRDLLKLASLLTVAGAAPLLAQGVARAQSESNAPLRIGYLPITDATAMLVAHHNGYFEEAGIAVEKPVMVRSWAQLVEAFISGQVNLVHLLSPMTVWARYGSKVPAKVVAWNHMSGSAITVAQNISSAEQLGGQTVAIPFWYSIHNVVLQHVLKAHGLTPVVKNSAALAANEVNLVVMAPADMPPALASGRIAGFTVAEPFNALAETQGMGRILRFTGDVWRDHACCVAFMHEQDLQTRPQWSQGVVEGLVKAQIWIRSNRAEAAQILSREGGNRYTPHTQENLLKVLSPDPADRAQYVKSGVIRHPDWDDQRIDFQPYPFPSYTESLVKMLQGTLIQGERGFLEGLSPEHVASDLVDDRFVRAALEKQGGLAQFGLSEQYTRNESIVV</sequence>
<proteinExistence type="inferred from homology"/>
<evidence type="ECO:0000313" key="9">
    <source>
        <dbReference type="Proteomes" id="UP000214561"/>
    </source>
</evidence>
<dbReference type="CDD" id="cd13553">
    <property type="entry name" value="PBP2_NrtA_CpmA_like"/>
    <property type="match status" value="1"/>
</dbReference>
<comment type="subcellular location">
    <subcellularLocation>
        <location evidence="1">Endomembrane system</location>
    </subcellularLocation>
</comment>
<feature type="chain" id="PRO_5044217295" evidence="7">
    <location>
        <begin position="31"/>
        <end position="398"/>
    </location>
</feature>
<dbReference type="PROSITE" id="PS51318">
    <property type="entry name" value="TAT"/>
    <property type="match status" value="1"/>
</dbReference>
<dbReference type="RefSeq" id="WP_094198170.1">
    <property type="nucleotide sequence ID" value="NZ_CP021641.1"/>
</dbReference>
<evidence type="ECO:0000256" key="7">
    <source>
        <dbReference type="SAM" id="SignalP"/>
    </source>
</evidence>
<protein>
    <submittedName>
        <fullName evidence="8">ABC transporter substrate-binding protein</fullName>
    </submittedName>
</protein>
<dbReference type="GO" id="GO:0012505">
    <property type="term" value="C:endomembrane system"/>
    <property type="evidence" value="ECO:0007669"/>
    <property type="project" value="UniProtKB-SubCell"/>
</dbReference>
<keyword evidence="2" id="KW-0813">Transport</keyword>
<evidence type="ECO:0000256" key="3">
    <source>
        <dbReference type="ARBA" id="ARBA00022475"/>
    </source>
</evidence>
<organism evidence="8 9">
    <name type="scientific">Alcaligenes faecalis</name>
    <dbReference type="NCBI Taxonomy" id="511"/>
    <lineage>
        <taxon>Bacteria</taxon>
        <taxon>Pseudomonadati</taxon>
        <taxon>Pseudomonadota</taxon>
        <taxon>Betaproteobacteria</taxon>
        <taxon>Burkholderiales</taxon>
        <taxon>Alcaligenaceae</taxon>
        <taxon>Alcaligenes</taxon>
    </lineage>
</organism>
<dbReference type="KEGG" id="afq:AFA_18210"/>
<evidence type="ECO:0000256" key="4">
    <source>
        <dbReference type="ARBA" id="ARBA00022519"/>
    </source>
</evidence>
<accession>A0AB33D756</accession>
<feature type="signal peptide" evidence="7">
    <location>
        <begin position="1"/>
        <end position="30"/>
    </location>
</feature>
<dbReference type="Proteomes" id="UP000214561">
    <property type="component" value="Chromosome"/>
</dbReference>
<evidence type="ECO:0000256" key="5">
    <source>
        <dbReference type="ARBA" id="ARBA00023136"/>
    </source>
</evidence>
<reference evidence="8 9" key="1">
    <citation type="submission" date="2017-05" db="EMBL/GenBank/DDBJ databases">
        <authorList>
            <person name="Qiu J.G."/>
            <person name="He J."/>
        </authorList>
    </citation>
    <scope>NUCLEOTIDE SEQUENCE [LARGE SCALE GENOMIC DNA]</scope>
    <source>
        <strain evidence="8 9">JQ135</strain>
    </source>
</reference>
<dbReference type="PANTHER" id="PTHR30024:SF43">
    <property type="entry name" value="BLL4572 PROTEIN"/>
    <property type="match status" value="1"/>
</dbReference>